<feature type="region of interest" description="Disordered" evidence="1">
    <location>
        <begin position="22"/>
        <end position="87"/>
    </location>
</feature>
<proteinExistence type="predicted"/>
<comment type="caution">
    <text evidence="2">The sequence shown here is derived from an EMBL/GenBank/DDBJ whole genome shotgun (WGS) entry which is preliminary data.</text>
</comment>
<dbReference type="EMBL" id="LUCM01009453">
    <property type="protein sequence ID" value="KAA0186967.1"/>
    <property type="molecule type" value="Genomic_DNA"/>
</dbReference>
<sequence length="367" mass="39773">NISGLVSTLTTLVSLISNSKYVHPSTNLSPSPNVPTSGHTQTNYHRTPSHALGTPQRAKPQVGSPVIPSPLTPSANTGTSSSCGSSNSRITHSMLASSGCSLSSHQMDDLLSSLENLTQQARSRTSKLTECYSNVSRKTSVHEFSGLPEERIPQANRGVASPNSSRTYCWPQPRGRERCDNISTSNRHRESKGSDYSPDSSFHHTVIAEARPKLHTNGQITEECEKDSTASRFVLPDASPCPEGGAPCPKMSTLSVLSQEIPVSHIPMPGSHSSLVAAAGVGRATELQTPSPVDRILEDKCVARISKILNSCEAQQFLDSEIAAKYVDKTIEKLEHDVSCMASPFVVQPKTNSCWRRFAKKQRFNYC</sequence>
<feature type="compositionally biased region" description="Low complexity" evidence="1">
    <location>
        <begin position="74"/>
        <end position="87"/>
    </location>
</feature>
<evidence type="ECO:0000313" key="2">
    <source>
        <dbReference type="EMBL" id="KAA0186967.1"/>
    </source>
</evidence>
<protein>
    <submittedName>
        <fullName evidence="2">Uncharacterized protein</fullName>
    </submittedName>
</protein>
<evidence type="ECO:0000313" key="3">
    <source>
        <dbReference type="Proteomes" id="UP000728185"/>
    </source>
</evidence>
<name>A0A8E0VFM3_9TREM</name>
<gene>
    <name evidence="2" type="ORF">FBUS_08975</name>
</gene>
<dbReference type="Proteomes" id="UP000728185">
    <property type="component" value="Unassembled WGS sequence"/>
</dbReference>
<reference evidence="2" key="1">
    <citation type="submission" date="2019-05" db="EMBL/GenBank/DDBJ databases">
        <title>Annotation for the trematode Fasciolopsis buski.</title>
        <authorList>
            <person name="Choi Y.-J."/>
        </authorList>
    </citation>
    <scope>NUCLEOTIDE SEQUENCE</scope>
    <source>
        <strain evidence="2">HT</strain>
        <tissue evidence="2">Whole worm</tissue>
    </source>
</reference>
<feature type="region of interest" description="Disordered" evidence="1">
    <location>
        <begin position="179"/>
        <end position="201"/>
    </location>
</feature>
<evidence type="ECO:0000256" key="1">
    <source>
        <dbReference type="SAM" id="MobiDB-lite"/>
    </source>
</evidence>
<keyword evidence="3" id="KW-1185">Reference proteome</keyword>
<feature type="non-terminal residue" evidence="2">
    <location>
        <position position="1"/>
    </location>
</feature>
<organism evidence="2 3">
    <name type="scientific">Fasciolopsis buskii</name>
    <dbReference type="NCBI Taxonomy" id="27845"/>
    <lineage>
        <taxon>Eukaryota</taxon>
        <taxon>Metazoa</taxon>
        <taxon>Spiralia</taxon>
        <taxon>Lophotrochozoa</taxon>
        <taxon>Platyhelminthes</taxon>
        <taxon>Trematoda</taxon>
        <taxon>Digenea</taxon>
        <taxon>Plagiorchiida</taxon>
        <taxon>Echinostomata</taxon>
        <taxon>Echinostomatoidea</taxon>
        <taxon>Fasciolidae</taxon>
        <taxon>Fasciolopsis</taxon>
    </lineage>
</organism>
<dbReference type="AlphaFoldDB" id="A0A8E0VFM3"/>
<accession>A0A8E0VFM3</accession>
<feature type="compositionally biased region" description="Polar residues" evidence="1">
    <location>
        <begin position="22"/>
        <end position="46"/>
    </location>
</feature>